<accession>A0A443SMB0</accession>
<protein>
    <submittedName>
        <fullName evidence="6">Coagulin domain containing protein-like protein</fullName>
    </submittedName>
</protein>
<dbReference type="SUPFAM" id="SSF57501">
    <property type="entry name" value="Cystine-knot cytokines"/>
    <property type="match status" value="1"/>
</dbReference>
<dbReference type="AlphaFoldDB" id="A0A443SMB0"/>
<dbReference type="InterPro" id="IPR052444">
    <property type="entry name" value="Spz/Toll_ligand-like"/>
</dbReference>
<evidence type="ECO:0000256" key="2">
    <source>
        <dbReference type="ARBA" id="ARBA00023157"/>
    </source>
</evidence>
<dbReference type="InterPro" id="IPR029034">
    <property type="entry name" value="Cystine-knot_cytokine"/>
</dbReference>
<dbReference type="STRING" id="299467.A0A443SMB0"/>
<evidence type="ECO:0000259" key="5">
    <source>
        <dbReference type="Pfam" id="PF16077"/>
    </source>
</evidence>
<evidence type="ECO:0000313" key="6">
    <source>
        <dbReference type="EMBL" id="RWS28664.1"/>
    </source>
</evidence>
<feature type="compositionally biased region" description="Basic and acidic residues" evidence="4">
    <location>
        <begin position="121"/>
        <end position="135"/>
    </location>
</feature>
<dbReference type="OrthoDB" id="10064289at2759"/>
<dbReference type="PANTHER" id="PTHR23199">
    <property type="entry name" value="NEUROTROPHIN 1-RELATED"/>
    <property type="match status" value="1"/>
</dbReference>
<keyword evidence="2" id="KW-1015">Disulfide bond</keyword>
<organism evidence="6 7">
    <name type="scientific">Leptotrombidium deliense</name>
    <dbReference type="NCBI Taxonomy" id="299467"/>
    <lineage>
        <taxon>Eukaryota</taxon>
        <taxon>Metazoa</taxon>
        <taxon>Ecdysozoa</taxon>
        <taxon>Arthropoda</taxon>
        <taxon>Chelicerata</taxon>
        <taxon>Arachnida</taxon>
        <taxon>Acari</taxon>
        <taxon>Acariformes</taxon>
        <taxon>Trombidiformes</taxon>
        <taxon>Prostigmata</taxon>
        <taxon>Anystina</taxon>
        <taxon>Parasitengona</taxon>
        <taxon>Trombiculoidea</taxon>
        <taxon>Trombiculidae</taxon>
        <taxon>Leptotrombidium</taxon>
    </lineage>
</organism>
<dbReference type="InterPro" id="IPR032104">
    <property type="entry name" value="Spaetzle"/>
</dbReference>
<dbReference type="EMBL" id="NCKV01001272">
    <property type="protein sequence ID" value="RWS28664.1"/>
    <property type="molecule type" value="Genomic_DNA"/>
</dbReference>
<evidence type="ECO:0000256" key="1">
    <source>
        <dbReference type="ARBA" id="ARBA00022729"/>
    </source>
</evidence>
<evidence type="ECO:0000256" key="4">
    <source>
        <dbReference type="SAM" id="MobiDB-lite"/>
    </source>
</evidence>
<sequence>MFAIPNAPYFRPSFIPQPEGFPGPHNPGSILLPADLLENSGIDYWLNYIENAGHEGKPASYEAASSDAEEMNFFRRPQRIPLRIGQKLNSRRPLPPQPLQNDDYQEDGENGSEEEIPVDNRPPEKPKQYDTSPRCDKFTPHICVDDFEYPEQAIVDEIYKRRDMFELMYAEVKDNSPLVDGIPRQVEESYNYEHYYSGDGNDVSYPLASGSDINKDSSGFICPSEVLYGKPKLARNVKGNWKVIVNAAEFTQTIRMEKCLKPNEKCNHISNNKVLSRCAQVNGVHRLVVFEKGKGFYIDTFRIPTACSCHVSKRKQMPPKHSHGYHSNSAIIETVDKTVPPQTQLTNTLWSILGNNALNENNFDHNSILNNDALRTQLAILQYLKGQPEIAGQISQDNVLQQLTNFNGASVPQYTPVSEVSQKTATNSYGNKYRQKVQSNEYLVPGMFIPAEQLSSLNGDKVKQTPPAAPQNPQFINYPQHGTATYIRPGGGNNAVPVVQVIHVPVTSTNPYQPLKPNEQVPQTQQYPVYQPMFQLSAYESKKSTKNANSTNDDDDVYVHVVSTAIPFTELSTSISSTPKSPVVEQESDTNSVKAKKIDKRINFSYHPILEYITMSTND</sequence>
<dbReference type="GO" id="GO:0005121">
    <property type="term" value="F:Toll binding"/>
    <property type="evidence" value="ECO:0007669"/>
    <property type="project" value="TreeGrafter"/>
</dbReference>
<proteinExistence type="predicted"/>
<dbReference type="GO" id="GO:0021556">
    <property type="term" value="P:central nervous system formation"/>
    <property type="evidence" value="ECO:0007669"/>
    <property type="project" value="TreeGrafter"/>
</dbReference>
<dbReference type="PANTHER" id="PTHR23199:SF12">
    <property type="entry name" value="NEUROTROPHIN 1-RELATED"/>
    <property type="match status" value="1"/>
</dbReference>
<keyword evidence="7" id="KW-1185">Reference proteome</keyword>
<evidence type="ECO:0000256" key="3">
    <source>
        <dbReference type="ARBA" id="ARBA00023180"/>
    </source>
</evidence>
<dbReference type="Proteomes" id="UP000288716">
    <property type="component" value="Unassembled WGS sequence"/>
</dbReference>
<dbReference type="GO" id="GO:0005615">
    <property type="term" value="C:extracellular space"/>
    <property type="evidence" value="ECO:0007669"/>
    <property type="project" value="UniProtKB-ARBA"/>
</dbReference>
<comment type="caution">
    <text evidence="6">The sequence shown here is derived from an EMBL/GenBank/DDBJ whole genome shotgun (WGS) entry which is preliminary data.</text>
</comment>
<dbReference type="Gene3D" id="2.10.90.10">
    <property type="entry name" value="Cystine-knot cytokines"/>
    <property type="match status" value="1"/>
</dbReference>
<name>A0A443SMB0_9ACAR</name>
<reference evidence="6 7" key="1">
    <citation type="journal article" date="2018" name="Gigascience">
        <title>Genomes of trombidid mites reveal novel predicted allergens and laterally-transferred genes associated with secondary metabolism.</title>
        <authorList>
            <person name="Dong X."/>
            <person name="Chaisiri K."/>
            <person name="Xia D."/>
            <person name="Armstrong S.D."/>
            <person name="Fang Y."/>
            <person name="Donnelly M.J."/>
            <person name="Kadowaki T."/>
            <person name="McGarry J.W."/>
            <person name="Darby A.C."/>
            <person name="Makepeace B.L."/>
        </authorList>
    </citation>
    <scope>NUCLEOTIDE SEQUENCE [LARGE SCALE GENOMIC DNA]</scope>
    <source>
        <strain evidence="6">UoL-UT</strain>
    </source>
</reference>
<keyword evidence="1" id="KW-0732">Signal</keyword>
<feature type="domain" description="Spaetzle" evidence="5">
    <location>
        <begin position="220"/>
        <end position="311"/>
    </location>
</feature>
<dbReference type="GO" id="GO:0045087">
    <property type="term" value="P:innate immune response"/>
    <property type="evidence" value="ECO:0007669"/>
    <property type="project" value="TreeGrafter"/>
</dbReference>
<keyword evidence="3" id="KW-0325">Glycoprotein</keyword>
<gene>
    <name evidence="6" type="ORF">B4U80_02972</name>
</gene>
<evidence type="ECO:0000313" key="7">
    <source>
        <dbReference type="Proteomes" id="UP000288716"/>
    </source>
</evidence>
<dbReference type="VEuPathDB" id="VectorBase:LDEU003373"/>
<dbReference type="GO" id="GO:0008083">
    <property type="term" value="F:growth factor activity"/>
    <property type="evidence" value="ECO:0007669"/>
    <property type="project" value="TreeGrafter"/>
</dbReference>
<feature type="compositionally biased region" description="Acidic residues" evidence="4">
    <location>
        <begin position="103"/>
        <end position="117"/>
    </location>
</feature>
<dbReference type="Pfam" id="PF16077">
    <property type="entry name" value="Spaetzle"/>
    <property type="match status" value="1"/>
</dbReference>
<feature type="region of interest" description="Disordered" evidence="4">
    <location>
        <begin position="84"/>
        <end position="135"/>
    </location>
</feature>